<evidence type="ECO:0000256" key="2">
    <source>
        <dbReference type="ARBA" id="ARBA00022670"/>
    </source>
</evidence>
<evidence type="ECO:0000256" key="7">
    <source>
        <dbReference type="ARBA" id="ARBA00023239"/>
    </source>
</evidence>
<dbReference type="EMBL" id="WJBE01000001">
    <property type="protein sequence ID" value="MBC3898351.1"/>
    <property type="molecule type" value="Genomic_DNA"/>
</dbReference>
<evidence type="ECO:0000256" key="5">
    <source>
        <dbReference type="ARBA" id="ARBA00023124"/>
    </source>
</evidence>
<evidence type="ECO:0000256" key="4">
    <source>
        <dbReference type="ARBA" id="ARBA00022801"/>
    </source>
</evidence>
<dbReference type="PANTHER" id="PTHR13604">
    <property type="entry name" value="DC12-RELATED"/>
    <property type="match status" value="1"/>
</dbReference>
<dbReference type="EC" id="3.4.-.-" evidence="8"/>
<organism evidence="9 10">
    <name type="scientific">Acetobacterium malicum</name>
    <dbReference type="NCBI Taxonomy" id="52692"/>
    <lineage>
        <taxon>Bacteria</taxon>
        <taxon>Bacillati</taxon>
        <taxon>Bacillota</taxon>
        <taxon>Clostridia</taxon>
        <taxon>Eubacteriales</taxon>
        <taxon>Eubacteriaceae</taxon>
        <taxon>Acetobacterium</taxon>
    </lineage>
</organism>
<dbReference type="Pfam" id="PF02586">
    <property type="entry name" value="SRAP"/>
    <property type="match status" value="1"/>
</dbReference>
<evidence type="ECO:0000313" key="9">
    <source>
        <dbReference type="EMBL" id="MBC3898351.1"/>
    </source>
</evidence>
<keyword evidence="6" id="KW-0238">DNA-binding</keyword>
<evidence type="ECO:0000256" key="3">
    <source>
        <dbReference type="ARBA" id="ARBA00022763"/>
    </source>
</evidence>
<keyword evidence="10" id="KW-1185">Reference proteome</keyword>
<dbReference type="InterPro" id="IPR036590">
    <property type="entry name" value="SRAP-like"/>
</dbReference>
<sequence length="206" mass="23845">MCGRYTLYSEKDDPEIRRIVAAVNQRFDGQLKTGDILPSDLAPVICWNRRHTSHISLELMSWGYQNPFKRGLIINARAETILEKPLFHEDFKQRRCLIPATGFYEWDAEKKRYLFQADQLVYLAGIYHNFMGSNKFVILTKPPNEAVEAVHNRMPVLIPPTQSEKWFDDLTAAVELTKNDTVPLTGQVTNQARDNTQIRFPLDFES</sequence>
<dbReference type="Gene3D" id="3.90.1680.10">
    <property type="entry name" value="SOS response associated peptidase-like"/>
    <property type="match status" value="1"/>
</dbReference>
<dbReference type="InterPro" id="IPR003738">
    <property type="entry name" value="SRAP"/>
</dbReference>
<keyword evidence="2 8" id="KW-0645">Protease</keyword>
<gene>
    <name evidence="9" type="ORF">GH811_01810</name>
</gene>
<protein>
    <recommendedName>
        <fullName evidence="8">Abasic site processing protein</fullName>
        <ecNumber evidence="8">3.4.-.-</ecNumber>
    </recommendedName>
</protein>
<comment type="caution">
    <text evidence="9">The sequence shown here is derived from an EMBL/GenBank/DDBJ whole genome shotgun (WGS) entry which is preliminary data.</text>
</comment>
<evidence type="ECO:0000256" key="8">
    <source>
        <dbReference type="RuleBase" id="RU364100"/>
    </source>
</evidence>
<evidence type="ECO:0000313" key="10">
    <source>
        <dbReference type="Proteomes" id="UP000622405"/>
    </source>
</evidence>
<dbReference type="Proteomes" id="UP000622405">
    <property type="component" value="Unassembled WGS sequence"/>
</dbReference>
<accession>A0ABR6YT69</accession>
<dbReference type="PANTHER" id="PTHR13604:SF0">
    <property type="entry name" value="ABASIC SITE PROCESSING PROTEIN HMCES"/>
    <property type="match status" value="1"/>
</dbReference>
<evidence type="ECO:0000256" key="6">
    <source>
        <dbReference type="ARBA" id="ARBA00023125"/>
    </source>
</evidence>
<comment type="similarity">
    <text evidence="1 8">Belongs to the SOS response-associated peptidase family.</text>
</comment>
<keyword evidence="4 8" id="KW-0378">Hydrolase</keyword>
<keyword evidence="7" id="KW-0456">Lyase</keyword>
<name>A0ABR6YT69_9FIRM</name>
<keyword evidence="5" id="KW-0190">Covalent protein-DNA linkage</keyword>
<reference evidence="9 10" key="1">
    <citation type="journal article" date="2020" name="mSystems">
        <title>Defining Genomic and Predicted Metabolic Features of the Acetobacterium Genus.</title>
        <authorList>
            <person name="Ross D.E."/>
            <person name="Marshall C.W."/>
            <person name="Gulliver D."/>
            <person name="May H.D."/>
            <person name="Norman R.S."/>
        </authorList>
    </citation>
    <scope>NUCLEOTIDE SEQUENCE [LARGE SCALE GENOMIC DNA]</scope>
    <source>
        <strain evidence="9 10">DSM 4132</strain>
    </source>
</reference>
<keyword evidence="3" id="KW-0227">DNA damage</keyword>
<dbReference type="SUPFAM" id="SSF143081">
    <property type="entry name" value="BB1717-like"/>
    <property type="match status" value="1"/>
</dbReference>
<evidence type="ECO:0000256" key="1">
    <source>
        <dbReference type="ARBA" id="ARBA00008136"/>
    </source>
</evidence>
<proteinExistence type="inferred from homology"/>
<dbReference type="RefSeq" id="WP_186893022.1">
    <property type="nucleotide sequence ID" value="NZ_WJBE01000001.1"/>
</dbReference>